<dbReference type="CDD" id="cd00209">
    <property type="entry name" value="DHFR"/>
    <property type="match status" value="1"/>
</dbReference>
<dbReference type="PRINTS" id="PR00070">
    <property type="entry name" value="DHFR"/>
</dbReference>
<evidence type="ECO:0000256" key="1">
    <source>
        <dbReference type="ARBA" id="ARBA00004903"/>
    </source>
</evidence>
<comment type="similarity">
    <text evidence="2">Belongs to the dihydrofolate reductase family.</text>
</comment>
<dbReference type="InterPro" id="IPR001796">
    <property type="entry name" value="DHFR_dom"/>
</dbReference>
<dbReference type="GO" id="GO:0046654">
    <property type="term" value="P:tetrahydrofolate biosynthetic process"/>
    <property type="evidence" value="ECO:0007669"/>
    <property type="project" value="UniProtKB-UniPathway"/>
</dbReference>
<organism evidence="8 9">
    <name type="scientific">Hungatella effluvii</name>
    <dbReference type="NCBI Taxonomy" id="1096246"/>
    <lineage>
        <taxon>Bacteria</taxon>
        <taxon>Bacillati</taxon>
        <taxon>Bacillota</taxon>
        <taxon>Clostridia</taxon>
        <taxon>Lachnospirales</taxon>
        <taxon>Lachnospiraceae</taxon>
        <taxon>Hungatella</taxon>
    </lineage>
</organism>
<keyword evidence="6" id="KW-0560">Oxidoreductase</keyword>
<dbReference type="GO" id="GO:0006730">
    <property type="term" value="P:one-carbon metabolic process"/>
    <property type="evidence" value="ECO:0007669"/>
    <property type="project" value="UniProtKB-KW"/>
</dbReference>
<evidence type="ECO:0000259" key="7">
    <source>
        <dbReference type="PROSITE" id="PS51330"/>
    </source>
</evidence>
<feature type="domain" description="DHFR" evidence="7">
    <location>
        <begin position="1"/>
        <end position="162"/>
    </location>
</feature>
<dbReference type="GeneID" id="86060857"/>
<evidence type="ECO:0000313" key="9">
    <source>
        <dbReference type="Proteomes" id="UP000248057"/>
    </source>
</evidence>
<dbReference type="SUPFAM" id="SSF53597">
    <property type="entry name" value="Dihydrofolate reductase-like"/>
    <property type="match status" value="1"/>
</dbReference>
<dbReference type="EMBL" id="QJKD01000003">
    <property type="protein sequence ID" value="PXX55299.1"/>
    <property type="molecule type" value="Genomic_DNA"/>
</dbReference>
<dbReference type="InterPro" id="IPR012259">
    <property type="entry name" value="DHFR"/>
</dbReference>
<dbReference type="EC" id="1.5.1.3" evidence="3"/>
<dbReference type="PANTHER" id="PTHR48069">
    <property type="entry name" value="DIHYDROFOLATE REDUCTASE"/>
    <property type="match status" value="1"/>
</dbReference>
<dbReference type="GO" id="GO:0046655">
    <property type="term" value="P:folic acid metabolic process"/>
    <property type="evidence" value="ECO:0007669"/>
    <property type="project" value="TreeGrafter"/>
</dbReference>
<comment type="pathway">
    <text evidence="1">Cofactor biosynthesis; tetrahydrofolate biosynthesis; 5,6,7,8-tetrahydrofolate from 7,8-dihydrofolate: step 1/1.</text>
</comment>
<protein>
    <recommendedName>
        <fullName evidence="3">dihydrofolate reductase</fullName>
        <ecNumber evidence="3">1.5.1.3</ecNumber>
    </recommendedName>
</protein>
<dbReference type="Proteomes" id="UP000248057">
    <property type="component" value="Unassembled WGS sequence"/>
</dbReference>
<dbReference type="Gene3D" id="3.40.430.10">
    <property type="entry name" value="Dihydrofolate Reductase, subunit A"/>
    <property type="match status" value="1"/>
</dbReference>
<dbReference type="UniPathway" id="UPA00077">
    <property type="reaction ID" value="UER00158"/>
</dbReference>
<keyword evidence="5" id="KW-0521">NADP</keyword>
<dbReference type="GO" id="GO:0046452">
    <property type="term" value="P:dihydrofolate metabolic process"/>
    <property type="evidence" value="ECO:0007669"/>
    <property type="project" value="TreeGrafter"/>
</dbReference>
<name>A0A2V3YDL7_9FIRM</name>
<dbReference type="InterPro" id="IPR024072">
    <property type="entry name" value="DHFR-like_dom_sf"/>
</dbReference>
<comment type="caution">
    <text evidence="8">The sequence shown here is derived from an EMBL/GenBank/DDBJ whole genome shotgun (WGS) entry which is preliminary data.</text>
</comment>
<keyword evidence="4" id="KW-0554">One-carbon metabolism</keyword>
<evidence type="ECO:0000256" key="2">
    <source>
        <dbReference type="ARBA" id="ARBA00009539"/>
    </source>
</evidence>
<evidence type="ECO:0000256" key="5">
    <source>
        <dbReference type="ARBA" id="ARBA00022857"/>
    </source>
</evidence>
<dbReference type="PANTHER" id="PTHR48069:SF3">
    <property type="entry name" value="DIHYDROFOLATE REDUCTASE"/>
    <property type="match status" value="1"/>
</dbReference>
<accession>A0A2V3YDL7</accession>
<evidence type="ECO:0000256" key="4">
    <source>
        <dbReference type="ARBA" id="ARBA00022563"/>
    </source>
</evidence>
<dbReference type="AlphaFoldDB" id="A0A2V3YDL7"/>
<keyword evidence="9" id="KW-1185">Reference proteome</keyword>
<sequence>MNILVTVDKNWAIGNQGQLLVSIPEDQRLLREETLGGIIVMGRKTFETLPGKQPLYGRINVILSKDRNYQVKGAVVCHSLEESLEFLKQYPQASVFIIGGSSIYDQFLPYCDTVHATFIDYEYSADTHFPDLDKSGEWSLTAESDEHTYFNLCYSFRMYQKK</sequence>
<reference evidence="8 9" key="1">
    <citation type="submission" date="2018-05" db="EMBL/GenBank/DDBJ databases">
        <title>Genomic Encyclopedia of Type Strains, Phase IV (KMG-IV): sequencing the most valuable type-strain genomes for metagenomic binning, comparative biology and taxonomic classification.</title>
        <authorList>
            <person name="Goeker M."/>
        </authorList>
    </citation>
    <scope>NUCLEOTIDE SEQUENCE [LARGE SCALE GENOMIC DNA]</scope>
    <source>
        <strain evidence="8 9">DSM 24995</strain>
    </source>
</reference>
<proteinExistence type="inferred from homology"/>
<evidence type="ECO:0000256" key="6">
    <source>
        <dbReference type="ARBA" id="ARBA00023002"/>
    </source>
</evidence>
<dbReference type="PROSITE" id="PS51330">
    <property type="entry name" value="DHFR_2"/>
    <property type="match status" value="1"/>
</dbReference>
<dbReference type="Pfam" id="PF00186">
    <property type="entry name" value="DHFR_1"/>
    <property type="match status" value="1"/>
</dbReference>
<evidence type="ECO:0000313" key="8">
    <source>
        <dbReference type="EMBL" id="PXX55299.1"/>
    </source>
</evidence>
<dbReference type="GO" id="GO:0004146">
    <property type="term" value="F:dihydrofolate reductase activity"/>
    <property type="evidence" value="ECO:0007669"/>
    <property type="project" value="UniProtKB-EC"/>
</dbReference>
<gene>
    <name evidence="8" type="ORF">DFR60_103357</name>
</gene>
<dbReference type="RefSeq" id="WP_110322372.1">
    <property type="nucleotide sequence ID" value="NZ_JAQETU010000005.1"/>
</dbReference>
<evidence type="ECO:0000256" key="3">
    <source>
        <dbReference type="ARBA" id="ARBA00012856"/>
    </source>
</evidence>
<dbReference type="GO" id="GO:0050661">
    <property type="term" value="F:NADP binding"/>
    <property type="evidence" value="ECO:0007669"/>
    <property type="project" value="InterPro"/>
</dbReference>